<reference evidence="3 4" key="1">
    <citation type="submission" date="2021-01" db="EMBL/GenBank/DDBJ databases">
        <title>Whole genome shotgun sequence of Microbispora amethystogenes NBRC 101907.</title>
        <authorList>
            <person name="Komaki H."/>
            <person name="Tamura T."/>
        </authorList>
    </citation>
    <scope>NUCLEOTIDE SEQUENCE [LARGE SCALE GENOMIC DNA]</scope>
    <source>
        <strain evidence="3 4">NBRC 101907</strain>
    </source>
</reference>
<dbReference type="PANTHER" id="PTHR30244:SF34">
    <property type="entry name" value="DTDP-4-AMINO-4,6-DIDEOXYGALACTOSE TRANSAMINASE"/>
    <property type="match status" value="1"/>
</dbReference>
<dbReference type="InterPro" id="IPR015421">
    <property type="entry name" value="PyrdxlP-dep_Trfase_major"/>
</dbReference>
<gene>
    <name evidence="3" type="primary">wxcK</name>
    <name evidence="3" type="ORF">Mam01_58370</name>
</gene>
<dbReference type="RefSeq" id="WP_204288381.1">
    <property type="nucleotide sequence ID" value="NZ_BAABEJ010000007.1"/>
</dbReference>
<evidence type="ECO:0000256" key="2">
    <source>
        <dbReference type="RuleBase" id="RU004508"/>
    </source>
</evidence>
<dbReference type="PANTHER" id="PTHR30244">
    <property type="entry name" value="TRANSAMINASE"/>
    <property type="match status" value="1"/>
</dbReference>
<keyword evidence="3" id="KW-0808">Transferase</keyword>
<organism evidence="3 4">
    <name type="scientific">Microbispora amethystogenes</name>
    <dbReference type="NCBI Taxonomy" id="1427754"/>
    <lineage>
        <taxon>Bacteria</taxon>
        <taxon>Bacillati</taxon>
        <taxon>Actinomycetota</taxon>
        <taxon>Actinomycetes</taxon>
        <taxon>Streptosporangiales</taxon>
        <taxon>Streptosporangiaceae</taxon>
        <taxon>Microbispora</taxon>
    </lineage>
</organism>
<comment type="similarity">
    <text evidence="2">Belongs to the DegT/DnrJ/EryC1 family.</text>
</comment>
<dbReference type="InterPro" id="IPR000653">
    <property type="entry name" value="DegT/StrS_aminotransferase"/>
</dbReference>
<evidence type="ECO:0000313" key="4">
    <source>
        <dbReference type="Proteomes" id="UP000651728"/>
    </source>
</evidence>
<dbReference type="PIRSF" id="PIRSF000390">
    <property type="entry name" value="PLP_StrS"/>
    <property type="match status" value="1"/>
</dbReference>
<evidence type="ECO:0000313" key="3">
    <source>
        <dbReference type="EMBL" id="GIH35673.1"/>
    </source>
</evidence>
<dbReference type="Gene3D" id="3.90.1150.10">
    <property type="entry name" value="Aspartate Aminotransferase, domain 1"/>
    <property type="match status" value="1"/>
</dbReference>
<sequence length="371" mass="40833">MTRIASWRTLVLPEVRDAISDDVARIIVSGLLRGGPHTRRLEERLGADWNRQAVVVGSGMDALELVLEDLDLMSRRVLVPANCFVAIPGLVARLGGIPVPVPVDAVRFAPLIDPDTVSGRAVVIWIHHGGMVGEHAEASICALRAQGCLVIEDCAYVLAGPRPGSGPGAWGDVAIMSFAPTKPICGSGGGAVLTRDEHLAERIAARRSHSGQEHRWAVGESIYRFRGMSEIEAVIAYHQWEQRNVLRACLQCVAETYQQALPQAVVMPGRTPQATQSRYAVHLPNPMPDLRGRLARHGVASTVMFERPWFDYPALAVHQDEEDWDEIRDLLMRTLFLPFHPSLGTADCMTVVDALKRCLLSEDLERWKTSL</sequence>
<comment type="caution">
    <text evidence="3">The sequence shown here is derived from an EMBL/GenBank/DDBJ whole genome shotgun (WGS) entry which is preliminary data.</text>
</comment>
<dbReference type="Gene3D" id="3.40.640.10">
    <property type="entry name" value="Type I PLP-dependent aspartate aminotransferase-like (Major domain)"/>
    <property type="match status" value="1"/>
</dbReference>
<keyword evidence="3" id="KW-0032">Aminotransferase</keyword>
<dbReference type="GO" id="GO:0008483">
    <property type="term" value="F:transaminase activity"/>
    <property type="evidence" value="ECO:0007669"/>
    <property type="project" value="UniProtKB-KW"/>
</dbReference>
<dbReference type="Pfam" id="PF01041">
    <property type="entry name" value="DegT_DnrJ_EryC1"/>
    <property type="match status" value="1"/>
</dbReference>
<dbReference type="SUPFAM" id="SSF53383">
    <property type="entry name" value="PLP-dependent transferases"/>
    <property type="match status" value="1"/>
</dbReference>
<name>A0ABQ4FLM9_9ACTN</name>
<keyword evidence="4" id="KW-1185">Reference proteome</keyword>
<comment type="cofactor">
    <cofactor evidence="1">
        <name>pyridoxal 5'-phosphate</name>
        <dbReference type="ChEBI" id="CHEBI:597326"/>
    </cofactor>
</comment>
<dbReference type="Proteomes" id="UP000651728">
    <property type="component" value="Unassembled WGS sequence"/>
</dbReference>
<evidence type="ECO:0000256" key="1">
    <source>
        <dbReference type="ARBA" id="ARBA00001933"/>
    </source>
</evidence>
<proteinExistence type="inferred from homology"/>
<keyword evidence="2" id="KW-0663">Pyridoxal phosphate</keyword>
<dbReference type="InterPro" id="IPR015424">
    <property type="entry name" value="PyrdxlP-dep_Trfase"/>
</dbReference>
<protein>
    <submittedName>
        <fullName evidence="3">Aminotransferase</fullName>
    </submittedName>
</protein>
<dbReference type="EMBL" id="BOOB01000047">
    <property type="protein sequence ID" value="GIH35673.1"/>
    <property type="molecule type" value="Genomic_DNA"/>
</dbReference>
<dbReference type="InterPro" id="IPR015422">
    <property type="entry name" value="PyrdxlP-dep_Trfase_small"/>
</dbReference>
<accession>A0ABQ4FLM9</accession>